<keyword evidence="2" id="KW-0472">Membrane</keyword>
<gene>
    <name evidence="4" type="ORF">GCM10022222_67440</name>
</gene>
<protein>
    <recommendedName>
        <fullName evidence="3">Acyl-CoA dehydrogenase C-terminal domain-containing protein</fullName>
    </recommendedName>
</protein>
<proteinExistence type="predicted"/>
<sequence>MAPSGTAHRVEGGYRLSGRWGFSSGSDHVGWALVGAVVQEGGGTPSHVRTFLVPQSDFVVEDVWHAVGLRGTGSNDLHIAEVFVPEHRTLSAAQVALPECPGHAVNPEPLYRMPLATIFTTSISVAIVGMAEAGLAAYLDATRKRIRVVGNQRVAEDPFAQVRIARAASAVDGAWLQLTRNVADVYTCAESGEDTPLGLRTRLRRDQPLATERAVGAVDLVMENAGGSAMRSGGALERIWRDVHTGRGHVVNDVESALAMFGRDALGLEVTGAML</sequence>
<dbReference type="InterPro" id="IPR009100">
    <property type="entry name" value="AcylCoA_DH/oxidase_NM_dom_sf"/>
</dbReference>
<organism evidence="4 5">
    <name type="scientific">Amycolatopsis ultiminotia</name>
    <dbReference type="NCBI Taxonomy" id="543629"/>
    <lineage>
        <taxon>Bacteria</taxon>
        <taxon>Bacillati</taxon>
        <taxon>Actinomycetota</taxon>
        <taxon>Actinomycetes</taxon>
        <taxon>Pseudonocardiales</taxon>
        <taxon>Pseudonocardiaceae</taxon>
        <taxon>Amycolatopsis</taxon>
    </lineage>
</organism>
<name>A0ABP6XW83_9PSEU</name>
<keyword evidence="2" id="KW-0812">Transmembrane</keyword>
<keyword evidence="5" id="KW-1185">Reference proteome</keyword>
<dbReference type="Proteomes" id="UP001500689">
    <property type="component" value="Unassembled WGS sequence"/>
</dbReference>
<reference evidence="5" key="1">
    <citation type="journal article" date="2019" name="Int. J. Syst. Evol. Microbiol.">
        <title>The Global Catalogue of Microorganisms (GCM) 10K type strain sequencing project: providing services to taxonomists for standard genome sequencing and annotation.</title>
        <authorList>
            <consortium name="The Broad Institute Genomics Platform"/>
            <consortium name="The Broad Institute Genome Sequencing Center for Infectious Disease"/>
            <person name="Wu L."/>
            <person name="Ma J."/>
        </authorList>
    </citation>
    <scope>NUCLEOTIDE SEQUENCE [LARGE SCALE GENOMIC DNA]</scope>
    <source>
        <strain evidence="5">JCM 16898</strain>
    </source>
</reference>
<evidence type="ECO:0000256" key="1">
    <source>
        <dbReference type="ARBA" id="ARBA00023002"/>
    </source>
</evidence>
<feature type="domain" description="Acyl-CoA dehydrogenase C-terminal" evidence="3">
    <location>
        <begin position="123"/>
        <end position="252"/>
    </location>
</feature>
<comment type="caution">
    <text evidence="4">The sequence shown here is derived from an EMBL/GenBank/DDBJ whole genome shotgun (WGS) entry which is preliminary data.</text>
</comment>
<evidence type="ECO:0000313" key="5">
    <source>
        <dbReference type="Proteomes" id="UP001500689"/>
    </source>
</evidence>
<dbReference type="PANTHER" id="PTHR48083">
    <property type="entry name" value="MEDIUM-CHAIN SPECIFIC ACYL-COA DEHYDROGENASE, MITOCHONDRIAL-RELATED"/>
    <property type="match status" value="1"/>
</dbReference>
<dbReference type="InterPro" id="IPR046373">
    <property type="entry name" value="Acyl-CoA_Oxase/DH_mid-dom_sf"/>
</dbReference>
<keyword evidence="1" id="KW-0560">Oxidoreductase</keyword>
<dbReference type="Gene3D" id="1.20.140.10">
    <property type="entry name" value="Butyryl-CoA Dehydrogenase, subunit A, domain 3"/>
    <property type="match status" value="1"/>
</dbReference>
<dbReference type="Gene3D" id="2.40.110.10">
    <property type="entry name" value="Butyryl-CoA Dehydrogenase, subunit A, domain 2"/>
    <property type="match status" value="1"/>
</dbReference>
<dbReference type="EMBL" id="BAAAZN010000018">
    <property type="protein sequence ID" value="GAA3573589.1"/>
    <property type="molecule type" value="Genomic_DNA"/>
</dbReference>
<dbReference type="SUPFAM" id="SSF56645">
    <property type="entry name" value="Acyl-CoA dehydrogenase NM domain-like"/>
    <property type="match status" value="1"/>
</dbReference>
<dbReference type="InterPro" id="IPR036250">
    <property type="entry name" value="AcylCo_DH-like_C"/>
</dbReference>
<evidence type="ECO:0000259" key="3">
    <source>
        <dbReference type="Pfam" id="PF08028"/>
    </source>
</evidence>
<feature type="transmembrane region" description="Helical" evidence="2">
    <location>
        <begin position="115"/>
        <end position="139"/>
    </location>
</feature>
<dbReference type="Pfam" id="PF08028">
    <property type="entry name" value="Acyl-CoA_dh_2"/>
    <property type="match status" value="1"/>
</dbReference>
<dbReference type="InterPro" id="IPR050741">
    <property type="entry name" value="Acyl-CoA_dehydrogenase"/>
</dbReference>
<dbReference type="SUPFAM" id="SSF47203">
    <property type="entry name" value="Acyl-CoA dehydrogenase C-terminal domain-like"/>
    <property type="match status" value="1"/>
</dbReference>
<accession>A0ABP6XW83</accession>
<dbReference type="InterPro" id="IPR013107">
    <property type="entry name" value="Acyl-CoA_DH_C"/>
</dbReference>
<keyword evidence="2" id="KW-1133">Transmembrane helix</keyword>
<evidence type="ECO:0000256" key="2">
    <source>
        <dbReference type="SAM" id="Phobius"/>
    </source>
</evidence>
<dbReference type="PANTHER" id="PTHR48083:SF19">
    <property type="entry name" value="FLAVIN-DEPENDENT MONOOXYGENASE, OXYGENASE SUBUNIT HSAA"/>
    <property type="match status" value="1"/>
</dbReference>
<evidence type="ECO:0000313" key="4">
    <source>
        <dbReference type="EMBL" id="GAA3573589.1"/>
    </source>
</evidence>